<sequence>MANLKHQGETTNPNQNRGNPPQEKKFGAFFEPKFDRLANYQEEVDDGQPTPPHLISLIVNGSIFQGLENEDPTTHLTSFLNMAIACKPQGMPQDRCNRVLFPFSLRGQASYWYESSGLRRATNFEDVRRRFLTKYYPPNKVDQLRMAIHQFRQFDGESISTAWERFQELLNKCPNLLMEEGAELHLFYQGLNAESQGIVNASAGGSLVDKSLREVRELMQRIASNGCK</sequence>
<dbReference type="AlphaFoldDB" id="A0A0L0M470"/>
<evidence type="ECO:0000259" key="2">
    <source>
        <dbReference type="Pfam" id="PF03732"/>
    </source>
</evidence>
<dbReference type="Proteomes" id="UP000036959">
    <property type="component" value="Unassembled WGS sequence"/>
</dbReference>
<dbReference type="RefSeq" id="WP_198155466.1">
    <property type="nucleotide sequence ID" value="NZ_LFJJ01000324.1"/>
</dbReference>
<comment type="caution">
    <text evidence="3">The sequence shown here is derived from an EMBL/GenBank/DDBJ whole genome shotgun (WGS) entry which is preliminary data.</text>
</comment>
<protein>
    <recommendedName>
        <fullName evidence="2">Retrotransposon gag domain-containing protein</fullName>
    </recommendedName>
</protein>
<dbReference type="PANTHER" id="PTHR33223:SF11">
    <property type="entry name" value="ELEMENT PROTEIN, PUTATIVE-RELATED"/>
    <property type="match status" value="1"/>
</dbReference>
<keyword evidence="4" id="KW-1185">Reference proteome</keyword>
<dbReference type="EMBL" id="LFJJ01000324">
    <property type="protein sequence ID" value="KND56799.1"/>
    <property type="molecule type" value="Genomic_DNA"/>
</dbReference>
<dbReference type="InterPro" id="IPR005162">
    <property type="entry name" value="Retrotrans_gag_dom"/>
</dbReference>
<evidence type="ECO:0000313" key="3">
    <source>
        <dbReference type="EMBL" id="KND56799.1"/>
    </source>
</evidence>
<reference evidence="4" key="1">
    <citation type="submission" date="2015-06" db="EMBL/GenBank/DDBJ databases">
        <title>Comparative genomics of Burkholderia leaf nodule symbionts.</title>
        <authorList>
            <person name="Carlier A."/>
            <person name="Eberl L."/>
            <person name="Pinto-Carbo M."/>
        </authorList>
    </citation>
    <scope>NUCLEOTIDE SEQUENCE [LARGE SCALE GENOMIC DNA]</scope>
    <source>
        <strain evidence="4">UZHbot4</strain>
    </source>
</reference>
<feature type="compositionally biased region" description="Polar residues" evidence="1">
    <location>
        <begin position="9"/>
        <end position="19"/>
    </location>
</feature>
<feature type="domain" description="Retrotransposon gag" evidence="2">
    <location>
        <begin position="100"/>
        <end position="192"/>
    </location>
</feature>
<accession>A0A0L0M470</accession>
<feature type="region of interest" description="Disordered" evidence="1">
    <location>
        <begin position="1"/>
        <end position="26"/>
    </location>
</feature>
<organism evidence="3 4">
    <name type="scientific">Candidatus Burkholderia verschuerenii</name>
    <dbReference type="NCBI Taxonomy" id="242163"/>
    <lineage>
        <taxon>Bacteria</taxon>
        <taxon>Pseudomonadati</taxon>
        <taxon>Pseudomonadota</taxon>
        <taxon>Betaproteobacteria</taxon>
        <taxon>Burkholderiales</taxon>
        <taxon>Burkholderiaceae</taxon>
        <taxon>Burkholderia</taxon>
    </lineage>
</organism>
<dbReference type="Pfam" id="PF03732">
    <property type="entry name" value="Retrotrans_gag"/>
    <property type="match status" value="1"/>
</dbReference>
<proteinExistence type="predicted"/>
<evidence type="ECO:0000256" key="1">
    <source>
        <dbReference type="SAM" id="MobiDB-lite"/>
    </source>
</evidence>
<evidence type="ECO:0000313" key="4">
    <source>
        <dbReference type="Proteomes" id="UP000036959"/>
    </source>
</evidence>
<name>A0A0L0M470_9BURK</name>
<gene>
    <name evidence="3" type="ORF">BVER_02286</name>
</gene>
<dbReference type="PATRIC" id="fig|242163.4.peg.4368"/>
<dbReference type="PANTHER" id="PTHR33223">
    <property type="entry name" value="CCHC-TYPE DOMAIN-CONTAINING PROTEIN"/>
    <property type="match status" value="1"/>
</dbReference>